<keyword evidence="3" id="KW-1185">Reference proteome</keyword>
<comment type="caution">
    <text evidence="2">The sequence shown here is derived from an EMBL/GenBank/DDBJ whole genome shotgun (WGS) entry which is preliminary data.</text>
</comment>
<evidence type="ECO:0000313" key="2">
    <source>
        <dbReference type="EMBL" id="ETO11578.1"/>
    </source>
</evidence>
<proteinExistence type="predicted"/>
<protein>
    <submittedName>
        <fullName evidence="2">Uncharacterized protein</fullName>
    </submittedName>
</protein>
<gene>
    <name evidence="2" type="ORF">RFI_25799</name>
</gene>
<reference evidence="2 3" key="1">
    <citation type="journal article" date="2013" name="Curr. Biol.">
        <title>The Genome of the Foraminiferan Reticulomyxa filosa.</title>
        <authorList>
            <person name="Glockner G."/>
            <person name="Hulsmann N."/>
            <person name="Schleicher M."/>
            <person name="Noegel A.A."/>
            <person name="Eichinger L."/>
            <person name="Gallinger C."/>
            <person name="Pawlowski J."/>
            <person name="Sierra R."/>
            <person name="Euteneuer U."/>
            <person name="Pillet L."/>
            <person name="Moustafa A."/>
            <person name="Platzer M."/>
            <person name="Groth M."/>
            <person name="Szafranski K."/>
            <person name="Schliwa M."/>
        </authorList>
    </citation>
    <scope>NUCLEOTIDE SEQUENCE [LARGE SCALE GENOMIC DNA]</scope>
</reference>
<feature type="region of interest" description="Disordered" evidence="1">
    <location>
        <begin position="148"/>
        <end position="177"/>
    </location>
</feature>
<organism evidence="2 3">
    <name type="scientific">Reticulomyxa filosa</name>
    <dbReference type="NCBI Taxonomy" id="46433"/>
    <lineage>
        <taxon>Eukaryota</taxon>
        <taxon>Sar</taxon>
        <taxon>Rhizaria</taxon>
        <taxon>Retaria</taxon>
        <taxon>Foraminifera</taxon>
        <taxon>Monothalamids</taxon>
        <taxon>Reticulomyxidae</taxon>
        <taxon>Reticulomyxa</taxon>
    </lineage>
</organism>
<dbReference type="Proteomes" id="UP000023152">
    <property type="component" value="Unassembled WGS sequence"/>
</dbReference>
<dbReference type="AlphaFoldDB" id="X6MC34"/>
<name>X6MC34_RETFI</name>
<sequence length="189" mass="21665">MFEREKLTKEYVENERNTMPCCHQDVLSAHIPKCTKDCKRDKKSEADCNSSTDNMKGLLACSELSQKHQKAKRTNSKKVSERYNSECIGTYHVIDPTLYTYELALNASIHSHVIENHCKRSPHLAAGTDVVSPSTDFILTGEKSWYGVHRGKKKKTTNKQKHNSQLPSQPKPNKRKNAQNFFLITRIRC</sequence>
<dbReference type="EMBL" id="ASPP01022323">
    <property type="protein sequence ID" value="ETO11578.1"/>
    <property type="molecule type" value="Genomic_DNA"/>
</dbReference>
<evidence type="ECO:0000313" key="3">
    <source>
        <dbReference type="Proteomes" id="UP000023152"/>
    </source>
</evidence>
<feature type="compositionally biased region" description="Basic residues" evidence="1">
    <location>
        <begin position="149"/>
        <end position="162"/>
    </location>
</feature>
<accession>X6MC34</accession>
<evidence type="ECO:0000256" key="1">
    <source>
        <dbReference type="SAM" id="MobiDB-lite"/>
    </source>
</evidence>